<proteinExistence type="predicted"/>
<dbReference type="EMBL" id="CAJPDS010000004">
    <property type="protein sequence ID" value="CAF9906063.1"/>
    <property type="molecule type" value="Genomic_DNA"/>
</dbReference>
<accession>A0A8H3EIR5</accession>
<evidence type="ECO:0000256" key="1">
    <source>
        <dbReference type="SAM" id="MobiDB-lite"/>
    </source>
</evidence>
<evidence type="ECO:0000313" key="4">
    <source>
        <dbReference type="Proteomes" id="UP000664521"/>
    </source>
</evidence>
<dbReference type="Pfam" id="PF08588">
    <property type="entry name" value="Duc1"/>
    <property type="match status" value="1"/>
</dbReference>
<gene>
    <name evidence="3" type="ORF">HETSPECPRED_006041</name>
</gene>
<name>A0A8H3EIR5_9LECA</name>
<dbReference type="OrthoDB" id="2119945at2759"/>
<dbReference type="InterPro" id="IPR013897">
    <property type="entry name" value="Duc1"/>
</dbReference>
<keyword evidence="4" id="KW-1185">Reference proteome</keyword>
<feature type="region of interest" description="Disordered" evidence="1">
    <location>
        <begin position="275"/>
        <end position="307"/>
    </location>
</feature>
<dbReference type="Proteomes" id="UP000664521">
    <property type="component" value="Unassembled WGS sequence"/>
</dbReference>
<feature type="domain" description="Domain of unknown function at the cortex 1" evidence="2">
    <location>
        <begin position="7"/>
        <end position="269"/>
    </location>
</feature>
<comment type="caution">
    <text evidence="3">The sequence shown here is derived from an EMBL/GenBank/DDBJ whole genome shotgun (WGS) entry which is preliminary data.</text>
</comment>
<dbReference type="PANTHER" id="PTHR34826:SF2">
    <property type="entry name" value="UPF0590 PROTEIN C409.17C"/>
    <property type="match status" value="1"/>
</dbReference>
<reference evidence="3" key="1">
    <citation type="submission" date="2021-03" db="EMBL/GenBank/DDBJ databases">
        <authorList>
            <person name="Tagirdzhanova G."/>
        </authorList>
    </citation>
    <scope>NUCLEOTIDE SEQUENCE</scope>
</reference>
<evidence type="ECO:0000259" key="2">
    <source>
        <dbReference type="Pfam" id="PF08588"/>
    </source>
</evidence>
<evidence type="ECO:0000313" key="3">
    <source>
        <dbReference type="EMBL" id="CAF9906063.1"/>
    </source>
</evidence>
<dbReference type="AlphaFoldDB" id="A0A8H3EIR5"/>
<protein>
    <recommendedName>
        <fullName evidence="2">Domain of unknown function at the cortex 1 domain-containing protein</fullName>
    </recommendedName>
</protein>
<dbReference type="PANTHER" id="PTHR34826">
    <property type="entry name" value="UPF0590 PROTEIN C409.17C"/>
    <property type="match status" value="1"/>
</dbReference>
<organism evidence="3 4">
    <name type="scientific">Heterodermia speciosa</name>
    <dbReference type="NCBI Taxonomy" id="116794"/>
    <lineage>
        <taxon>Eukaryota</taxon>
        <taxon>Fungi</taxon>
        <taxon>Dikarya</taxon>
        <taxon>Ascomycota</taxon>
        <taxon>Pezizomycotina</taxon>
        <taxon>Lecanoromycetes</taxon>
        <taxon>OSLEUM clade</taxon>
        <taxon>Lecanoromycetidae</taxon>
        <taxon>Caliciales</taxon>
        <taxon>Physciaceae</taxon>
        <taxon>Heterodermia</taxon>
    </lineage>
</organism>
<sequence length="307" mass="33897">MADKYLLRITAGPSYDPSTHQTVQVNTPHPTKISSQHCDAALTVRIQNYHGLPPNSPPTCPYFSTAAHQHDQYSISFSLRPHSSIPGPALVFGNDFDHPIRDRLPPGFNTALGIVKWAIDPGLDGDAYADKPYLYGAAGSSLNILRVGEKAEGWEAGVESVQGEEEGFVEGAEGEGMEWRKESGMPDTAAERKKWFLKKGGGAEKLVWEEGRVFHCDFFNPYLDFNNFALKLPGFSLPFISYLGGEDFLRYVLKNKDTGDVLLVVVFTLLSKDEVDEEEVKKAESVQQGKGEGTKEEKIEDPDEGVD</sequence>